<dbReference type="GO" id="GO:0006508">
    <property type="term" value="P:proteolysis"/>
    <property type="evidence" value="ECO:0007669"/>
    <property type="project" value="UniProtKB-KW"/>
</dbReference>
<evidence type="ECO:0000313" key="1">
    <source>
        <dbReference type="EMBL" id="NEU03009.1"/>
    </source>
</evidence>
<dbReference type="GO" id="GO:0008233">
    <property type="term" value="F:peptidase activity"/>
    <property type="evidence" value="ECO:0007669"/>
    <property type="project" value="UniProtKB-KW"/>
</dbReference>
<comment type="caution">
    <text evidence="1">The sequence shown here is derived from an EMBL/GenBank/DDBJ whole genome shotgun (WGS) entry which is preliminary data.</text>
</comment>
<sequence length="34" mass="3822">LFVTPLGSYVLWPMLNAGRDSILKLFSAIFQPLL</sequence>
<accession>A0A6D1A6T7</accession>
<dbReference type="EMBL" id="JAAHTE010000686">
    <property type="protein sequence ID" value="NEU03009.1"/>
    <property type="molecule type" value="Genomic_DNA"/>
</dbReference>
<name>A0A6D1A6T7_ECOLX</name>
<reference evidence="1" key="1">
    <citation type="submission" date="2020-02" db="EMBL/GenBank/DDBJ databases">
        <title>Investigating the Use of Bacteriophages as New Decolonization Strategy for Intestinal Carriage of CTX-M-15-producing ST131 Escherichia coli: an In Vitro Continuous Culture System Model.</title>
        <authorList>
            <person name="Bernasconi O.J."/>
            <person name="Campos-Madueno E.I."/>
            <person name="Dona V."/>
            <person name="Perreten V."/>
            <person name="Carattoli A."/>
            <person name="Endimiani A."/>
        </authorList>
    </citation>
    <scope>NUCLEOTIDE SEQUENCE</scope>
    <source>
        <strain evidence="1">4901.28</strain>
    </source>
</reference>
<organism evidence="1">
    <name type="scientific">Escherichia coli</name>
    <dbReference type="NCBI Taxonomy" id="562"/>
    <lineage>
        <taxon>Bacteria</taxon>
        <taxon>Pseudomonadati</taxon>
        <taxon>Pseudomonadota</taxon>
        <taxon>Gammaproteobacteria</taxon>
        <taxon>Enterobacterales</taxon>
        <taxon>Enterobacteriaceae</taxon>
        <taxon>Escherichia</taxon>
    </lineage>
</organism>
<keyword evidence="1" id="KW-0645">Protease</keyword>
<feature type="non-terminal residue" evidence="1">
    <location>
        <position position="1"/>
    </location>
</feature>
<keyword evidence="1" id="KW-0378">Hydrolase</keyword>
<proteinExistence type="predicted"/>
<dbReference type="AlphaFoldDB" id="A0A6D1A6T7"/>
<gene>
    <name evidence="1" type="ORF">G3563_29040</name>
</gene>
<protein>
    <submittedName>
        <fullName evidence="1">Site-2 protease family protein</fullName>
    </submittedName>
</protein>